<comment type="caution">
    <text evidence="3">The sequence shown here is derived from an EMBL/GenBank/DDBJ whole genome shotgun (WGS) entry which is preliminary data.</text>
</comment>
<sequence>MEQSVQKRAATWIWYPGDFEIRLLEKISVKRRARDVMYPTTWRIDRQYSNIKFRYTYDLPQEEQIAIAAEGVFSLYLDGRDNNRSGDSTITLPAGRHEIIVSVFNDVEAPALFIDGVNIRSDSAWEVTSYQNDWLTPGSWTFDSADNRPSQFRLAVTPQEPALQEVRDGHILLDFGRETFGFLRFHGLAGSGDVTVFYGESLAEALSPDDCMLLDRFSVAKAAERAEADIYTLDEGKAFRYVWIHADPGVRWEHVSMLYEYVPLDYRSSFQCSDPKLNEIYEMSLYTLHLNTREFFIDGIKRDRWVWSGDAYQSFLMNYYSFFDLDVTRRTLVALRGKDPLTMHFNTILDYSFYWFISLYDYYLYSGDFAFIRQYYDRAVSLMEFCLKQRNSEGLVEGRPQDWVFVDWADLTNTGAVSTEQILLVRSLEAMSLFASLLDDEKAAASYKKLAEEIKATTMGLFWDEERGGLLHHRVDGETKPMLTKHASMFAMTFGYLSQEQRESVIHNVMLNPDVPRIRTPYMRFHELAVLCESGEHDYVRREMLSYWGGMIELGATSFWEEYDPSLADDAHYGMYGMPFGKSLCHAWGASPIYLIGKYFLGVTPAAPGYELYRITPNLGGLTHMNGTVPIGEGQVTLEMDSSSIRVESTSGTGILTFTSEEPPACSEGEVRNIGGSSYEVTIEAGKKYRVDYRAVLRG</sequence>
<evidence type="ECO:0000259" key="1">
    <source>
        <dbReference type="Pfam" id="PF17389"/>
    </source>
</evidence>
<evidence type="ECO:0000313" key="4">
    <source>
        <dbReference type="Proteomes" id="UP000215145"/>
    </source>
</evidence>
<evidence type="ECO:0000259" key="2">
    <source>
        <dbReference type="Pfam" id="PF21209"/>
    </source>
</evidence>
<protein>
    <submittedName>
        <fullName evidence="3">Alpha-rhamnosidase</fullName>
    </submittedName>
</protein>
<reference evidence="3 4" key="1">
    <citation type="submission" date="2017-07" db="EMBL/GenBank/DDBJ databases">
        <title>Paenibacillus herberti R33 genome sequencing and assembly.</title>
        <authorList>
            <person name="Su W."/>
        </authorList>
    </citation>
    <scope>NUCLEOTIDE SEQUENCE [LARGE SCALE GENOMIC DNA]</scope>
    <source>
        <strain evidence="3 4">R33</strain>
    </source>
</reference>
<dbReference type="InterPro" id="IPR012341">
    <property type="entry name" value="6hp_glycosidase-like_sf"/>
</dbReference>
<dbReference type="OrthoDB" id="9815108at2"/>
<dbReference type="PANTHER" id="PTHR34987:SF6">
    <property type="entry name" value="ALPHA-L-RHAMNOSIDASE SIX-HAIRPIN GLYCOSIDASE DOMAIN-CONTAINING PROTEIN"/>
    <property type="match status" value="1"/>
</dbReference>
<feature type="domain" description="Alpha-rhamnosidase-like N-terminal" evidence="2">
    <location>
        <begin position="52"/>
        <end position="244"/>
    </location>
</feature>
<dbReference type="GO" id="GO:0005975">
    <property type="term" value="P:carbohydrate metabolic process"/>
    <property type="evidence" value="ECO:0007669"/>
    <property type="project" value="InterPro"/>
</dbReference>
<name>A0A229NY04_9BACL</name>
<feature type="domain" description="Alpha-L-rhamnosidase six-hairpin glycosidase" evidence="1">
    <location>
        <begin position="268"/>
        <end position="597"/>
    </location>
</feature>
<dbReference type="Pfam" id="PF21209">
    <property type="entry name" value="Bac_rhamnosid-like_N"/>
    <property type="match status" value="1"/>
</dbReference>
<dbReference type="PANTHER" id="PTHR34987">
    <property type="entry name" value="C, PUTATIVE (AFU_ORTHOLOGUE AFUA_3G02880)-RELATED"/>
    <property type="match status" value="1"/>
</dbReference>
<organism evidence="3 4">
    <name type="scientific">Paenibacillus herberti</name>
    <dbReference type="NCBI Taxonomy" id="1619309"/>
    <lineage>
        <taxon>Bacteria</taxon>
        <taxon>Bacillati</taxon>
        <taxon>Bacillota</taxon>
        <taxon>Bacilli</taxon>
        <taxon>Bacillales</taxon>
        <taxon>Paenibacillaceae</taxon>
        <taxon>Paenibacillus</taxon>
    </lineage>
</organism>
<dbReference type="AlphaFoldDB" id="A0A229NY04"/>
<gene>
    <name evidence="3" type="ORF">CGZ75_18060</name>
</gene>
<dbReference type="Pfam" id="PF17389">
    <property type="entry name" value="Bac_rhamnosid6H"/>
    <property type="match status" value="1"/>
</dbReference>
<dbReference type="Gene3D" id="2.60.120.260">
    <property type="entry name" value="Galactose-binding domain-like"/>
    <property type="match status" value="2"/>
</dbReference>
<dbReference type="SUPFAM" id="SSF48208">
    <property type="entry name" value="Six-hairpin glycosidases"/>
    <property type="match status" value="1"/>
</dbReference>
<dbReference type="InterPro" id="IPR008928">
    <property type="entry name" value="6-hairpin_glycosidase_sf"/>
</dbReference>
<accession>A0A229NY04</accession>
<dbReference type="RefSeq" id="WP_089525595.1">
    <property type="nucleotide sequence ID" value="NZ_NMUQ01000002.1"/>
</dbReference>
<keyword evidence="4" id="KW-1185">Reference proteome</keyword>
<dbReference type="Proteomes" id="UP000215145">
    <property type="component" value="Unassembled WGS sequence"/>
</dbReference>
<dbReference type="InterPro" id="IPR048932">
    <property type="entry name" value="Rhamnosid-like_N_bacteroidetes"/>
</dbReference>
<dbReference type="Gene3D" id="1.50.10.10">
    <property type="match status" value="1"/>
</dbReference>
<dbReference type="InterPro" id="IPR035396">
    <property type="entry name" value="Bac_rhamnosid6H"/>
</dbReference>
<evidence type="ECO:0000313" key="3">
    <source>
        <dbReference type="EMBL" id="OXM14778.1"/>
    </source>
</evidence>
<proteinExistence type="predicted"/>
<dbReference type="EMBL" id="NMUQ01000002">
    <property type="protein sequence ID" value="OXM14778.1"/>
    <property type="molecule type" value="Genomic_DNA"/>
</dbReference>
<dbReference type="Gene3D" id="2.60.420.10">
    <property type="entry name" value="Maltose phosphorylase, domain 3"/>
    <property type="match status" value="1"/>
</dbReference>